<evidence type="ECO:0000256" key="1">
    <source>
        <dbReference type="ARBA" id="ARBA00001974"/>
    </source>
</evidence>
<gene>
    <name evidence="10" type="ORF">C8N47_10760</name>
</gene>
<name>A0A2T5C209_9BACT</name>
<feature type="domain" description="Acyl-CoA dehydrogenase/oxidase N-terminal" evidence="9">
    <location>
        <begin position="9"/>
        <end position="118"/>
    </location>
</feature>
<evidence type="ECO:0000256" key="4">
    <source>
        <dbReference type="ARBA" id="ARBA00022827"/>
    </source>
</evidence>
<sequence length="386" mass="42564">MNALLKKVHHEVRAKVRAFAEEKIKPVIGEFEAMEIFPMELIKSMRSLNIFGMHAPVEYGGQGSDYLSYIIAVEELARVDSSVAATVAAHNSLGIGPIMMFGTEAQKKKYLPPLCTAENLWGFGLTEENAGSDAQGVETQAVQNGNGWLVNGHKKYITNAASDMVAGISFVAQTGLRPDGRKEFTTFLVSKDSPGYTREFMKQKFLWRAADNGMVYFNDLQIPADDQLGERGHGIKIMLKTIDSGRLSIAAMGLGLAQGAYEMAVTFAKKRKQFGQAISGFQSISFKLADMATKIEAARNLLYNACWLKDNDQPFGKQAAMAKLYCAQVASDVASEAMQIFGGAGFFRNDEFPIERFFRDQRLLSIGEGTSEVLRMVISREVLKDE</sequence>
<dbReference type="FunFam" id="1.20.140.10:FF:000004">
    <property type="entry name" value="Acyl-CoA dehydrogenase FadE25"/>
    <property type="match status" value="1"/>
</dbReference>
<dbReference type="Proteomes" id="UP000243525">
    <property type="component" value="Unassembled WGS sequence"/>
</dbReference>
<dbReference type="AlphaFoldDB" id="A0A2T5C209"/>
<keyword evidence="5 6" id="KW-0560">Oxidoreductase</keyword>
<dbReference type="SUPFAM" id="SSF47203">
    <property type="entry name" value="Acyl-CoA dehydrogenase C-terminal domain-like"/>
    <property type="match status" value="1"/>
</dbReference>
<dbReference type="InterPro" id="IPR009075">
    <property type="entry name" value="AcylCo_DH/oxidase_C"/>
</dbReference>
<evidence type="ECO:0000256" key="5">
    <source>
        <dbReference type="ARBA" id="ARBA00023002"/>
    </source>
</evidence>
<protein>
    <submittedName>
        <fullName evidence="10">Alkylation response protein AidB-like acyl-CoA dehydrogenase</fullName>
    </submittedName>
</protein>
<dbReference type="InterPro" id="IPR006089">
    <property type="entry name" value="Acyl-CoA_DH_CS"/>
</dbReference>
<evidence type="ECO:0000256" key="2">
    <source>
        <dbReference type="ARBA" id="ARBA00009347"/>
    </source>
</evidence>
<comment type="similarity">
    <text evidence="2 6">Belongs to the acyl-CoA dehydrogenase family.</text>
</comment>
<dbReference type="EMBL" id="QAAD01000007">
    <property type="protein sequence ID" value="PTN08705.1"/>
    <property type="molecule type" value="Genomic_DNA"/>
</dbReference>
<dbReference type="InterPro" id="IPR009100">
    <property type="entry name" value="AcylCoA_DH/oxidase_NM_dom_sf"/>
</dbReference>
<evidence type="ECO:0000259" key="8">
    <source>
        <dbReference type="Pfam" id="PF02770"/>
    </source>
</evidence>
<feature type="domain" description="Acyl-CoA oxidase/dehydrogenase middle" evidence="8">
    <location>
        <begin position="123"/>
        <end position="219"/>
    </location>
</feature>
<dbReference type="FunFam" id="1.10.540.10:FF:000002">
    <property type="entry name" value="Acyl-CoA dehydrogenase FadE19"/>
    <property type="match status" value="1"/>
</dbReference>
<accession>A0A2T5C209</accession>
<keyword evidence="4 6" id="KW-0274">FAD</keyword>
<comment type="cofactor">
    <cofactor evidence="1 6">
        <name>FAD</name>
        <dbReference type="ChEBI" id="CHEBI:57692"/>
    </cofactor>
</comment>
<dbReference type="OrthoDB" id="9802867at2"/>
<keyword evidence="11" id="KW-1185">Reference proteome</keyword>
<dbReference type="PROSITE" id="PS00072">
    <property type="entry name" value="ACYL_COA_DH_1"/>
    <property type="match status" value="1"/>
</dbReference>
<reference evidence="10 11" key="1">
    <citation type="submission" date="2018-04" db="EMBL/GenBank/DDBJ databases">
        <title>Genomic Encyclopedia of Archaeal and Bacterial Type Strains, Phase II (KMG-II): from individual species to whole genera.</title>
        <authorList>
            <person name="Goeker M."/>
        </authorList>
    </citation>
    <scope>NUCLEOTIDE SEQUENCE [LARGE SCALE GENOMIC DNA]</scope>
    <source>
        <strain evidence="10 11">DSM 28823</strain>
    </source>
</reference>
<dbReference type="PANTHER" id="PTHR43884">
    <property type="entry name" value="ACYL-COA DEHYDROGENASE"/>
    <property type="match status" value="1"/>
</dbReference>
<evidence type="ECO:0000256" key="6">
    <source>
        <dbReference type="RuleBase" id="RU362125"/>
    </source>
</evidence>
<dbReference type="PANTHER" id="PTHR43884:SF12">
    <property type="entry name" value="ISOVALERYL-COA DEHYDROGENASE, MITOCHONDRIAL-RELATED"/>
    <property type="match status" value="1"/>
</dbReference>
<evidence type="ECO:0000313" key="11">
    <source>
        <dbReference type="Proteomes" id="UP000243525"/>
    </source>
</evidence>
<dbReference type="Gene3D" id="1.20.140.10">
    <property type="entry name" value="Butyryl-CoA Dehydrogenase, subunit A, domain 3"/>
    <property type="match status" value="1"/>
</dbReference>
<comment type="caution">
    <text evidence="10">The sequence shown here is derived from an EMBL/GenBank/DDBJ whole genome shotgun (WGS) entry which is preliminary data.</text>
</comment>
<dbReference type="SUPFAM" id="SSF56645">
    <property type="entry name" value="Acyl-CoA dehydrogenase NM domain-like"/>
    <property type="match status" value="1"/>
</dbReference>
<evidence type="ECO:0000256" key="3">
    <source>
        <dbReference type="ARBA" id="ARBA00022630"/>
    </source>
</evidence>
<evidence type="ECO:0000259" key="7">
    <source>
        <dbReference type="Pfam" id="PF00441"/>
    </source>
</evidence>
<dbReference type="Gene3D" id="1.10.540.10">
    <property type="entry name" value="Acyl-CoA dehydrogenase/oxidase, N-terminal domain"/>
    <property type="match status" value="1"/>
</dbReference>
<organism evidence="10 11">
    <name type="scientific">Mangrovibacterium marinum</name>
    <dbReference type="NCBI Taxonomy" id="1639118"/>
    <lineage>
        <taxon>Bacteria</taxon>
        <taxon>Pseudomonadati</taxon>
        <taxon>Bacteroidota</taxon>
        <taxon>Bacteroidia</taxon>
        <taxon>Marinilabiliales</taxon>
        <taxon>Prolixibacteraceae</taxon>
        <taxon>Mangrovibacterium</taxon>
    </lineage>
</organism>
<evidence type="ECO:0000259" key="9">
    <source>
        <dbReference type="Pfam" id="PF02771"/>
    </source>
</evidence>
<dbReference type="InterPro" id="IPR037069">
    <property type="entry name" value="AcylCoA_DH/ox_N_sf"/>
</dbReference>
<dbReference type="Pfam" id="PF00441">
    <property type="entry name" value="Acyl-CoA_dh_1"/>
    <property type="match status" value="1"/>
</dbReference>
<dbReference type="GO" id="GO:0003995">
    <property type="term" value="F:acyl-CoA dehydrogenase activity"/>
    <property type="evidence" value="ECO:0007669"/>
    <property type="project" value="InterPro"/>
</dbReference>
<dbReference type="InterPro" id="IPR036250">
    <property type="entry name" value="AcylCo_DH-like_C"/>
</dbReference>
<feature type="domain" description="Acyl-CoA dehydrogenase/oxidase C-terminal" evidence="7">
    <location>
        <begin position="232"/>
        <end position="382"/>
    </location>
</feature>
<proteinExistence type="inferred from homology"/>
<keyword evidence="3 6" id="KW-0285">Flavoprotein</keyword>
<dbReference type="RefSeq" id="WP_107822248.1">
    <property type="nucleotide sequence ID" value="NZ_OY782574.1"/>
</dbReference>
<dbReference type="Gene3D" id="2.40.110.10">
    <property type="entry name" value="Butyryl-CoA Dehydrogenase, subunit A, domain 2"/>
    <property type="match status" value="1"/>
</dbReference>
<dbReference type="InterPro" id="IPR013786">
    <property type="entry name" value="AcylCoA_DH/ox_N"/>
</dbReference>
<evidence type="ECO:0000313" key="10">
    <source>
        <dbReference type="EMBL" id="PTN08705.1"/>
    </source>
</evidence>
<dbReference type="Pfam" id="PF02771">
    <property type="entry name" value="Acyl-CoA_dh_N"/>
    <property type="match status" value="1"/>
</dbReference>
<dbReference type="PIRSF" id="PIRSF016578">
    <property type="entry name" value="HsaA"/>
    <property type="match status" value="1"/>
</dbReference>
<dbReference type="InterPro" id="IPR046373">
    <property type="entry name" value="Acyl-CoA_Oxase/DH_mid-dom_sf"/>
</dbReference>
<dbReference type="InterPro" id="IPR006091">
    <property type="entry name" value="Acyl-CoA_Oxase/DH_mid-dom"/>
</dbReference>
<dbReference type="Pfam" id="PF02770">
    <property type="entry name" value="Acyl-CoA_dh_M"/>
    <property type="match status" value="1"/>
</dbReference>
<dbReference type="GO" id="GO:0050660">
    <property type="term" value="F:flavin adenine dinucleotide binding"/>
    <property type="evidence" value="ECO:0007669"/>
    <property type="project" value="InterPro"/>
</dbReference>